<feature type="compositionally biased region" description="Basic and acidic residues" evidence="1">
    <location>
        <begin position="129"/>
        <end position="138"/>
    </location>
</feature>
<name>A0A2U3DVG6_PURLI</name>
<feature type="region of interest" description="Disordered" evidence="1">
    <location>
        <begin position="382"/>
        <end position="467"/>
    </location>
</feature>
<sequence>MEVRLSLCRAAHAALPDRVFDGRVMERRGSRMKEEKRRRLQGVLRVASALRGRRRRVRLDAWGRAGGYVHGDRDASDTARLSLGSRRLRRRPGSAWTATTTMSTKPSIAMGQSDGWLVASPGPPACGDWRTDSQRPDTRPGCCAESLATSMGTKLVPGEIQSSLPKQLQHAATPPSPPVAYHAQLRTSDVGAAWGGPRSVGSPGRRGGQRLRGRTLGPICWSGMRGVSLFLWGSVGWTQSWTCVEVSDCCFRTVPVSPSVVSRLVPTIGVRPVGLSTNAGDAGPGGCAGKRGRFGEAWEAAETTLGASPGQSGQKRGREQGSVLLPSACTTAPWLPMDVALISLPPSEQRAMERVEHAQRSGEMALTLPDGIRRALRTRDAMSKTPPHAGQCAWDSPPASQRLPVASGASSGGRLGRTAGSLQVVPRTPSATLWPSISPGATAPMGARDGFEEGTVLSRPSEKGGLA</sequence>
<protein>
    <submittedName>
        <fullName evidence="2">Uncharacterized protein</fullName>
    </submittedName>
</protein>
<dbReference type="EMBL" id="LCWV01000026">
    <property type="protein sequence ID" value="PWI66246.1"/>
    <property type="molecule type" value="Genomic_DNA"/>
</dbReference>
<organism evidence="2 3">
    <name type="scientific">Purpureocillium lilacinum</name>
    <name type="common">Paecilomyces lilacinus</name>
    <dbReference type="NCBI Taxonomy" id="33203"/>
    <lineage>
        <taxon>Eukaryota</taxon>
        <taxon>Fungi</taxon>
        <taxon>Dikarya</taxon>
        <taxon>Ascomycota</taxon>
        <taxon>Pezizomycotina</taxon>
        <taxon>Sordariomycetes</taxon>
        <taxon>Hypocreomycetidae</taxon>
        <taxon>Hypocreales</taxon>
        <taxon>Ophiocordycipitaceae</taxon>
        <taxon>Purpureocillium</taxon>
    </lineage>
</organism>
<dbReference type="AlphaFoldDB" id="A0A2U3DVG6"/>
<evidence type="ECO:0000256" key="1">
    <source>
        <dbReference type="SAM" id="MobiDB-lite"/>
    </source>
</evidence>
<dbReference type="Proteomes" id="UP000245956">
    <property type="component" value="Unassembled WGS sequence"/>
</dbReference>
<feature type="region of interest" description="Disordered" evidence="1">
    <location>
        <begin position="115"/>
        <end position="141"/>
    </location>
</feature>
<evidence type="ECO:0000313" key="3">
    <source>
        <dbReference type="Proteomes" id="UP000245956"/>
    </source>
</evidence>
<accession>A0A2U3DVG6</accession>
<reference evidence="2 3" key="1">
    <citation type="journal article" date="2016" name="Front. Microbiol.">
        <title>Genome and transcriptome sequences reveal the specific parasitism of the nematophagous Purpureocillium lilacinum 36-1.</title>
        <authorList>
            <person name="Xie J."/>
            <person name="Li S."/>
            <person name="Mo C."/>
            <person name="Xiao X."/>
            <person name="Peng D."/>
            <person name="Wang G."/>
            <person name="Xiao Y."/>
        </authorList>
    </citation>
    <scope>NUCLEOTIDE SEQUENCE [LARGE SCALE GENOMIC DNA]</scope>
    <source>
        <strain evidence="2 3">36-1</strain>
    </source>
</reference>
<proteinExistence type="predicted"/>
<gene>
    <name evidence="2" type="ORF">PCL_05211</name>
</gene>
<comment type="caution">
    <text evidence="2">The sequence shown here is derived from an EMBL/GenBank/DDBJ whole genome shotgun (WGS) entry which is preliminary data.</text>
</comment>
<feature type="region of interest" description="Disordered" evidence="1">
    <location>
        <begin position="192"/>
        <end position="211"/>
    </location>
</feature>
<evidence type="ECO:0000313" key="2">
    <source>
        <dbReference type="EMBL" id="PWI66246.1"/>
    </source>
</evidence>